<name>A0A1I0MA57_9FIRM</name>
<sequence>MSKLAGNDLMKDMEFLINELHKEWDRSGATKATVIIGIEEATEVNQTLAAKIMEKQEMLEKDELSFKQSIGLSRENYILLRLVKKIKAKEDKTNEKGLDMEFSVPLDNEEYKLFKSMFSPKLV</sequence>
<dbReference type="Proteomes" id="UP000199701">
    <property type="component" value="Unassembled WGS sequence"/>
</dbReference>
<gene>
    <name evidence="1" type="ORF">SAMN05421659_101339</name>
</gene>
<reference evidence="1 2" key="1">
    <citation type="submission" date="2016-10" db="EMBL/GenBank/DDBJ databases">
        <authorList>
            <person name="de Groot N.N."/>
        </authorList>
    </citation>
    <scope>NUCLEOTIDE SEQUENCE [LARGE SCALE GENOMIC DNA]</scope>
    <source>
        <strain evidence="1 2">DSM 9179</strain>
    </source>
</reference>
<organism evidence="1 2">
    <name type="scientific">[Clostridium] fimetarium</name>
    <dbReference type="NCBI Taxonomy" id="99656"/>
    <lineage>
        <taxon>Bacteria</taxon>
        <taxon>Bacillati</taxon>
        <taxon>Bacillota</taxon>
        <taxon>Clostridia</taxon>
        <taxon>Lachnospirales</taxon>
        <taxon>Lachnospiraceae</taxon>
    </lineage>
</organism>
<dbReference type="AlphaFoldDB" id="A0A1I0MA57"/>
<accession>A0A1I0MA57</accession>
<evidence type="ECO:0000313" key="2">
    <source>
        <dbReference type="Proteomes" id="UP000199701"/>
    </source>
</evidence>
<dbReference type="RefSeq" id="WP_092449914.1">
    <property type="nucleotide sequence ID" value="NZ_FOJI01000001.1"/>
</dbReference>
<proteinExistence type="predicted"/>
<dbReference type="EMBL" id="FOJI01000001">
    <property type="protein sequence ID" value="SEV85192.1"/>
    <property type="molecule type" value="Genomic_DNA"/>
</dbReference>
<protein>
    <submittedName>
        <fullName evidence="1">Uncharacterized protein</fullName>
    </submittedName>
</protein>
<dbReference type="STRING" id="99656.SAMN05421659_101339"/>
<dbReference type="OrthoDB" id="1766184at2"/>
<evidence type="ECO:0000313" key="1">
    <source>
        <dbReference type="EMBL" id="SEV85192.1"/>
    </source>
</evidence>
<keyword evidence="2" id="KW-1185">Reference proteome</keyword>